<keyword evidence="3" id="KW-1185">Reference proteome</keyword>
<evidence type="ECO:0000313" key="2">
    <source>
        <dbReference type="EMBL" id="GAA1536830.1"/>
    </source>
</evidence>
<gene>
    <name evidence="2" type="ORF">GCM10009741_44260</name>
</gene>
<proteinExistence type="predicted"/>
<reference evidence="3" key="1">
    <citation type="journal article" date="2019" name="Int. J. Syst. Evol. Microbiol.">
        <title>The Global Catalogue of Microorganisms (GCM) 10K type strain sequencing project: providing services to taxonomists for standard genome sequencing and annotation.</title>
        <authorList>
            <consortium name="The Broad Institute Genomics Platform"/>
            <consortium name="The Broad Institute Genome Sequencing Center for Infectious Disease"/>
            <person name="Wu L."/>
            <person name="Ma J."/>
        </authorList>
    </citation>
    <scope>NUCLEOTIDE SEQUENCE [LARGE SCALE GENOMIC DNA]</scope>
    <source>
        <strain evidence="3">JCM 14303</strain>
    </source>
</reference>
<dbReference type="Proteomes" id="UP001500363">
    <property type="component" value="Unassembled WGS sequence"/>
</dbReference>
<name>A0ABP4M3C1_9ACTN</name>
<protein>
    <submittedName>
        <fullName evidence="2">Uncharacterized protein</fullName>
    </submittedName>
</protein>
<comment type="caution">
    <text evidence="2">The sequence shown here is derived from an EMBL/GenBank/DDBJ whole genome shotgun (WGS) entry which is preliminary data.</text>
</comment>
<accession>A0ABP4M3C1</accession>
<sequence length="84" mass="8854">MSPPQPAAEMTTGSPAPPARIAGGETTRLPQFAARCRGDHPFSARLLLTWPPVSPPPRPTAGMTARLTAARRFHLLSPFPAAAT</sequence>
<dbReference type="EMBL" id="BAAANC010000002">
    <property type="protein sequence ID" value="GAA1536830.1"/>
    <property type="molecule type" value="Genomic_DNA"/>
</dbReference>
<organism evidence="2 3">
    <name type="scientific">Kribbella lupini</name>
    <dbReference type="NCBI Taxonomy" id="291602"/>
    <lineage>
        <taxon>Bacteria</taxon>
        <taxon>Bacillati</taxon>
        <taxon>Actinomycetota</taxon>
        <taxon>Actinomycetes</taxon>
        <taxon>Propionibacteriales</taxon>
        <taxon>Kribbellaceae</taxon>
        <taxon>Kribbella</taxon>
    </lineage>
</organism>
<evidence type="ECO:0000256" key="1">
    <source>
        <dbReference type="SAM" id="MobiDB-lite"/>
    </source>
</evidence>
<feature type="region of interest" description="Disordered" evidence="1">
    <location>
        <begin position="1"/>
        <end position="23"/>
    </location>
</feature>
<evidence type="ECO:0000313" key="3">
    <source>
        <dbReference type="Proteomes" id="UP001500363"/>
    </source>
</evidence>